<reference evidence="17" key="1">
    <citation type="submission" date="2022-06" db="EMBL/GenBank/DDBJ databases">
        <authorList>
            <person name="Berger JAMES D."/>
            <person name="Berger JAMES D."/>
        </authorList>
    </citation>
    <scope>NUCLEOTIDE SEQUENCE [LARGE SCALE GENOMIC DNA]</scope>
</reference>
<evidence type="ECO:0000256" key="11">
    <source>
        <dbReference type="ARBA" id="ARBA00049299"/>
    </source>
</evidence>
<dbReference type="InterPro" id="IPR017441">
    <property type="entry name" value="Protein_kinase_ATP_BS"/>
</dbReference>
<evidence type="ECO:0000256" key="13">
    <source>
        <dbReference type="PROSITE-ProRule" id="PRU10141"/>
    </source>
</evidence>
<evidence type="ECO:0000256" key="10">
    <source>
        <dbReference type="ARBA" id="ARBA00049014"/>
    </source>
</evidence>
<dbReference type="PROSITE" id="PS00107">
    <property type="entry name" value="PROTEIN_KINASE_ATP"/>
    <property type="match status" value="1"/>
</dbReference>
<dbReference type="Pfam" id="PF00069">
    <property type="entry name" value="Pkinase"/>
    <property type="match status" value="1"/>
</dbReference>
<keyword evidence="1 14" id="KW-0723">Serine/threonine-protein kinase</keyword>
<dbReference type="SUPFAM" id="SSF56112">
    <property type="entry name" value="Protein kinase-like (PK-like)"/>
    <property type="match status" value="1"/>
</dbReference>
<dbReference type="WBParaSite" id="TREG1_116440.1">
    <property type="protein sequence ID" value="TREG1_116440.1"/>
    <property type="gene ID" value="TREG1_116440"/>
</dbReference>
<evidence type="ECO:0000256" key="1">
    <source>
        <dbReference type="ARBA" id="ARBA00022527"/>
    </source>
</evidence>
<evidence type="ECO:0000256" key="5">
    <source>
        <dbReference type="ARBA" id="ARBA00022777"/>
    </source>
</evidence>
<dbReference type="InterPro" id="IPR008271">
    <property type="entry name" value="Ser/Thr_kinase_AS"/>
</dbReference>
<dbReference type="GO" id="GO:0004708">
    <property type="term" value="F:MAP kinase kinase activity"/>
    <property type="evidence" value="ECO:0007669"/>
    <property type="project" value="UniProtKB-EC"/>
</dbReference>
<evidence type="ECO:0000256" key="8">
    <source>
        <dbReference type="ARBA" id="ARBA00038035"/>
    </source>
</evidence>
<dbReference type="PROSITE" id="PS00108">
    <property type="entry name" value="PROTEIN_KINASE_ST"/>
    <property type="match status" value="1"/>
</dbReference>
<name>A0AA85IZY0_TRIRE</name>
<dbReference type="InterPro" id="IPR000719">
    <property type="entry name" value="Prot_kinase_dom"/>
</dbReference>
<dbReference type="AlphaFoldDB" id="A0AA85IZY0"/>
<dbReference type="Gene3D" id="1.10.510.10">
    <property type="entry name" value="Transferase(Phosphotransferase) domain 1"/>
    <property type="match status" value="1"/>
</dbReference>
<keyword evidence="5" id="KW-0418">Kinase</keyword>
<dbReference type="GO" id="GO:0004674">
    <property type="term" value="F:protein serine/threonine kinase activity"/>
    <property type="evidence" value="ECO:0007669"/>
    <property type="project" value="UniProtKB-KW"/>
</dbReference>
<comment type="catalytic activity">
    <reaction evidence="11">
        <text>L-threonyl-[protein] + ATP = O-phospho-L-threonyl-[protein] + ADP + H(+)</text>
        <dbReference type="Rhea" id="RHEA:46608"/>
        <dbReference type="Rhea" id="RHEA-COMP:11060"/>
        <dbReference type="Rhea" id="RHEA-COMP:11605"/>
        <dbReference type="ChEBI" id="CHEBI:15378"/>
        <dbReference type="ChEBI" id="CHEBI:30013"/>
        <dbReference type="ChEBI" id="CHEBI:30616"/>
        <dbReference type="ChEBI" id="CHEBI:61977"/>
        <dbReference type="ChEBI" id="CHEBI:456216"/>
        <dbReference type="EC" id="2.7.12.2"/>
    </reaction>
</comment>
<dbReference type="GO" id="GO:0005524">
    <property type="term" value="F:ATP binding"/>
    <property type="evidence" value="ECO:0007669"/>
    <property type="project" value="UniProtKB-UniRule"/>
</dbReference>
<dbReference type="Proteomes" id="UP000050795">
    <property type="component" value="Unassembled WGS sequence"/>
</dbReference>
<comment type="catalytic activity">
    <reaction evidence="10">
        <text>L-seryl-[protein] + ATP = O-phospho-L-seryl-[protein] + ADP + H(+)</text>
        <dbReference type="Rhea" id="RHEA:17989"/>
        <dbReference type="Rhea" id="RHEA-COMP:9863"/>
        <dbReference type="Rhea" id="RHEA-COMP:11604"/>
        <dbReference type="ChEBI" id="CHEBI:15378"/>
        <dbReference type="ChEBI" id="CHEBI:29999"/>
        <dbReference type="ChEBI" id="CHEBI:30616"/>
        <dbReference type="ChEBI" id="CHEBI:83421"/>
        <dbReference type="ChEBI" id="CHEBI:456216"/>
        <dbReference type="EC" id="2.7.12.2"/>
    </reaction>
</comment>
<evidence type="ECO:0000256" key="12">
    <source>
        <dbReference type="ARBA" id="ARBA00051693"/>
    </source>
</evidence>
<evidence type="ECO:0000313" key="17">
    <source>
        <dbReference type="Proteomes" id="UP000050795"/>
    </source>
</evidence>
<sequence>MSSRPQFVKRPPLKELKSEEPLTSGFKYYSCQGKLTIPNICQDLAFSTDDLIDEGEIGRGAYGFVNRMLHVPTQTVMAVKRIRSTLNEREQKNTLKDLDVVMNSANCPNIVLFYGALFKEGDCWICMEMMSTSLDKFYKFVYNHLQSRIPESILGKITTATVSALDYLKTALKVIHRDVKPSNILIDCNGNVKLCDFGISGQLVDSIARSRDAGCKPYMAPERIHPDLSVNGYDIRSDVWSLGITLIELATGQFPYPAWNSVFEQLTCVLHDDPPSLPEYIRSPIQMSSSTTTLVNIDYHSNNPNSHSNNNNNSNLNESTQSSDFSPEFRDFVSQCLKKEVKSRPKYQALMNHPFYLRSLAEVVNVGRYFQSVLDKVPVDMNMNELGQMMSG</sequence>
<organism evidence="17 18">
    <name type="scientific">Trichobilharzia regenti</name>
    <name type="common">Nasal bird schistosome</name>
    <dbReference type="NCBI Taxonomy" id="157069"/>
    <lineage>
        <taxon>Eukaryota</taxon>
        <taxon>Metazoa</taxon>
        <taxon>Spiralia</taxon>
        <taxon>Lophotrochozoa</taxon>
        <taxon>Platyhelminthes</taxon>
        <taxon>Trematoda</taxon>
        <taxon>Digenea</taxon>
        <taxon>Strigeidida</taxon>
        <taxon>Schistosomatoidea</taxon>
        <taxon>Schistosomatidae</taxon>
        <taxon>Trichobilharzia</taxon>
    </lineage>
</organism>
<keyword evidence="17" id="KW-1185">Reference proteome</keyword>
<evidence type="ECO:0000256" key="6">
    <source>
        <dbReference type="ARBA" id="ARBA00022840"/>
    </source>
</evidence>
<keyword evidence="6 13" id="KW-0067">ATP-binding</keyword>
<dbReference type="PANTHER" id="PTHR48013">
    <property type="entry name" value="DUAL SPECIFICITY MITOGEN-ACTIVATED PROTEIN KINASE KINASE 5-RELATED"/>
    <property type="match status" value="1"/>
</dbReference>
<feature type="binding site" evidence="13">
    <location>
        <position position="80"/>
    </location>
    <ligand>
        <name>ATP</name>
        <dbReference type="ChEBI" id="CHEBI:30616"/>
    </ligand>
</feature>
<evidence type="ECO:0000313" key="18">
    <source>
        <dbReference type="WBParaSite" id="TREG1_116440.1"/>
    </source>
</evidence>
<protein>
    <recommendedName>
        <fullName evidence="9">mitogen-activated protein kinase kinase</fullName>
        <ecNumber evidence="9">2.7.12.2</ecNumber>
    </recommendedName>
</protein>
<dbReference type="FunFam" id="1.10.510.10:FF:000432">
    <property type="entry name" value="mitogen-activated protein kinase kinase 3"/>
    <property type="match status" value="1"/>
</dbReference>
<dbReference type="PROSITE" id="PS50011">
    <property type="entry name" value="PROTEIN_KINASE_DOM"/>
    <property type="match status" value="1"/>
</dbReference>
<dbReference type="Gene3D" id="3.30.200.20">
    <property type="entry name" value="Phosphorylase Kinase, domain 1"/>
    <property type="match status" value="1"/>
</dbReference>
<accession>A0AA85IZY0</accession>
<evidence type="ECO:0000256" key="4">
    <source>
        <dbReference type="ARBA" id="ARBA00022741"/>
    </source>
</evidence>
<dbReference type="EC" id="2.7.12.2" evidence="9"/>
<evidence type="ECO:0000256" key="2">
    <source>
        <dbReference type="ARBA" id="ARBA00022553"/>
    </source>
</evidence>
<feature type="region of interest" description="Disordered" evidence="15">
    <location>
        <begin position="296"/>
        <end position="323"/>
    </location>
</feature>
<evidence type="ECO:0000256" key="15">
    <source>
        <dbReference type="SAM" id="MobiDB-lite"/>
    </source>
</evidence>
<keyword evidence="4 13" id="KW-0547">Nucleotide-binding</keyword>
<dbReference type="FunFam" id="3.30.200.20:FF:000126">
    <property type="entry name" value="Dual specificity mitogen-activated protein kinase kinase 4"/>
    <property type="match status" value="1"/>
</dbReference>
<dbReference type="SMART" id="SM00220">
    <property type="entry name" value="S_TKc"/>
    <property type="match status" value="1"/>
</dbReference>
<proteinExistence type="inferred from homology"/>
<dbReference type="GO" id="GO:0004713">
    <property type="term" value="F:protein tyrosine kinase activity"/>
    <property type="evidence" value="ECO:0007669"/>
    <property type="project" value="UniProtKB-KW"/>
</dbReference>
<feature type="domain" description="Protein kinase" evidence="16">
    <location>
        <begin position="51"/>
        <end position="356"/>
    </location>
</feature>
<reference evidence="18" key="2">
    <citation type="submission" date="2023-11" db="UniProtKB">
        <authorList>
            <consortium name="WormBaseParasite"/>
        </authorList>
    </citation>
    <scope>IDENTIFICATION</scope>
</reference>
<feature type="compositionally biased region" description="Low complexity" evidence="15">
    <location>
        <begin position="301"/>
        <end position="323"/>
    </location>
</feature>
<dbReference type="InterPro" id="IPR011009">
    <property type="entry name" value="Kinase-like_dom_sf"/>
</dbReference>
<keyword evidence="7" id="KW-0829">Tyrosine-protein kinase</keyword>
<comment type="similarity">
    <text evidence="8">Belongs to the protein kinase superfamily. STE Ser/Thr protein kinase family. MAP kinase kinase subfamily.</text>
</comment>
<keyword evidence="2" id="KW-0597">Phosphoprotein</keyword>
<comment type="catalytic activity">
    <reaction evidence="12">
        <text>L-tyrosyl-[protein] + ATP = O-phospho-L-tyrosyl-[protein] + ADP + H(+)</text>
        <dbReference type="Rhea" id="RHEA:10596"/>
        <dbReference type="Rhea" id="RHEA-COMP:10136"/>
        <dbReference type="Rhea" id="RHEA-COMP:20101"/>
        <dbReference type="ChEBI" id="CHEBI:15378"/>
        <dbReference type="ChEBI" id="CHEBI:30616"/>
        <dbReference type="ChEBI" id="CHEBI:46858"/>
        <dbReference type="ChEBI" id="CHEBI:61978"/>
        <dbReference type="ChEBI" id="CHEBI:456216"/>
        <dbReference type="EC" id="2.7.12.2"/>
    </reaction>
</comment>
<evidence type="ECO:0000256" key="9">
    <source>
        <dbReference type="ARBA" id="ARBA00038999"/>
    </source>
</evidence>
<evidence type="ECO:0000256" key="3">
    <source>
        <dbReference type="ARBA" id="ARBA00022679"/>
    </source>
</evidence>
<evidence type="ECO:0000256" key="14">
    <source>
        <dbReference type="RuleBase" id="RU000304"/>
    </source>
</evidence>
<evidence type="ECO:0000259" key="16">
    <source>
        <dbReference type="PROSITE" id="PS50011"/>
    </source>
</evidence>
<dbReference type="PANTHER" id="PTHR48013:SF15">
    <property type="entry name" value="DUAL SPECIFICITY MITOGEN-ACTIVATED PROTEIN KINASE KINASE 4"/>
    <property type="match status" value="1"/>
</dbReference>
<evidence type="ECO:0000256" key="7">
    <source>
        <dbReference type="ARBA" id="ARBA00023137"/>
    </source>
</evidence>
<keyword evidence="3" id="KW-0808">Transferase</keyword>